<name>A0ABD6ND27_9PSED</name>
<dbReference type="EMBL" id="QJRE01000119">
    <property type="protein sequence ID" value="NWL49567.1"/>
    <property type="molecule type" value="Genomic_DNA"/>
</dbReference>
<comment type="caution">
    <text evidence="2">The sequence shown here is derived from an EMBL/GenBank/DDBJ whole genome shotgun (WGS) entry which is preliminary data.</text>
</comment>
<accession>A0ABD6ND27</accession>
<proteinExistence type="predicted"/>
<organism evidence="2 3">
    <name type="scientific">Pseudomonas hunanensis</name>
    <dbReference type="NCBI Taxonomy" id="1247546"/>
    <lineage>
        <taxon>Bacteria</taxon>
        <taxon>Pseudomonadati</taxon>
        <taxon>Pseudomonadota</taxon>
        <taxon>Gammaproteobacteria</taxon>
        <taxon>Pseudomonadales</taxon>
        <taxon>Pseudomonadaceae</taxon>
        <taxon>Pseudomonas</taxon>
    </lineage>
</organism>
<dbReference type="AlphaFoldDB" id="A0ABD6ND27"/>
<protein>
    <recommendedName>
        <fullName evidence="1">DNA topoisomerase type IA zn finger domain-containing protein</fullName>
    </recommendedName>
</protein>
<dbReference type="Proteomes" id="UP000704738">
    <property type="component" value="Unassembled WGS sequence"/>
</dbReference>
<dbReference type="SUPFAM" id="SSF57783">
    <property type="entry name" value="Zinc beta-ribbon"/>
    <property type="match status" value="1"/>
</dbReference>
<gene>
    <name evidence="2" type="ORF">DM819_27755</name>
</gene>
<reference evidence="2 3" key="1">
    <citation type="submission" date="2018-06" db="EMBL/GenBank/DDBJ databases">
        <title>Bacteria isolated from soil of Wuhan.</title>
        <authorList>
            <person name="Xiang W."/>
            <person name="Huang C."/>
        </authorList>
    </citation>
    <scope>NUCLEOTIDE SEQUENCE [LARGE SCALE GENOMIC DNA]</scope>
    <source>
        <strain evidence="3">xwS4</strain>
    </source>
</reference>
<sequence length="82" mass="8783">MLHQPVMSSVPAADSVRIAEAPEGDLEFNERVLSPSTNDGQECPRCGGAMTARYARAMNNGIAQSVFLSCLNFPACRGTRPL</sequence>
<feature type="domain" description="DNA topoisomerase type IA zn finger" evidence="1">
    <location>
        <begin position="40"/>
        <end position="82"/>
    </location>
</feature>
<dbReference type="InterPro" id="IPR013498">
    <property type="entry name" value="Topo_IA_Znf"/>
</dbReference>
<dbReference type="Pfam" id="PF01396">
    <property type="entry name" value="Zn_ribbon_Top1"/>
    <property type="match status" value="1"/>
</dbReference>
<dbReference type="Gene3D" id="3.30.65.10">
    <property type="entry name" value="Bacterial Topoisomerase I, domain 1"/>
    <property type="match status" value="1"/>
</dbReference>
<evidence type="ECO:0000313" key="2">
    <source>
        <dbReference type="EMBL" id="NWL49567.1"/>
    </source>
</evidence>
<evidence type="ECO:0000259" key="1">
    <source>
        <dbReference type="Pfam" id="PF01396"/>
    </source>
</evidence>
<evidence type="ECO:0000313" key="3">
    <source>
        <dbReference type="Proteomes" id="UP000704738"/>
    </source>
</evidence>